<sequence length="754" mass="86781">MRIQLLYIVNLCIYVFLLTDPVDSSGIKTQIKFNITAFPISHLSSLLSPFSRCLIHLISYRYLDIPSTRIPLVLERYPSQKFLSNIKRRQNDNFRWICVFHGFVYPPMPQGSAPQRLFKYPAFYAEFWTGQVKRRERFSNILRHRDYYVYFTNTRSVRKWLQFVQGVQEGQGAGGQSHFAVVYMPEDSQVSEWHISCCTCEKAKFTFHKQPAGLTLTEEFSKLAATTHPDRIFQIRDPYSQMVILHIQKTRFPNFLTISTKSNIDITTFSAIYPNNSYIFQVHTFITGNNLKNPRRTTIQINTAIHIPIVRMAAESHRFLTCDGLLNEGGIGHTFYHLVSAYQFWPWFALVNLTLFTAAILKIIFNMTKIDSNEILFLVALLVEQGIDVTTPSKKSWSSIFILAPWLLMGIVISNAYKGQNVTDLTSPLKLVLVTQFEEILAQNYTLYVPSLKDYDLISKTFMERKESIRIASRLHISIMEHQAEKKLSSGTFQGKWKTLKFLKKLQSRIFVIRDKHNMSLLDAISSCSKSAIVPYGSSIDEFESRLKFLRPNSNVVKSREEFHKTEGGWIVDYGMDPQLEARFSALFQAGMINLWRRYIHFLRMTKFNGLNRAVVSGGGVEKVKPLQIGAPPLTLQTTFNATPATCGGSLSTHHSRTIHPEFCQTFRYLHLVPNAYLATTDCTLILLLRNVPPPFVSRLPGPFKLSLINNEREGTLNWYQNNTRTTPCQVAQTWDVAPIDRPRKWSSRQLLLR</sequence>
<keyword evidence="1" id="KW-0812">Transmembrane</keyword>
<feature type="signal peptide" evidence="2">
    <location>
        <begin position="1"/>
        <end position="24"/>
    </location>
</feature>
<gene>
    <name evidence="3" type="ORF">Fcan01_11285</name>
</gene>
<proteinExistence type="predicted"/>
<feature type="transmembrane region" description="Helical" evidence="1">
    <location>
        <begin position="400"/>
        <end position="417"/>
    </location>
</feature>
<dbReference type="AlphaFoldDB" id="A0A226EA32"/>
<evidence type="ECO:0000256" key="1">
    <source>
        <dbReference type="SAM" id="Phobius"/>
    </source>
</evidence>
<keyword evidence="2" id="KW-0732">Signal</keyword>
<feature type="chain" id="PRO_5013189162" evidence="2">
    <location>
        <begin position="25"/>
        <end position="754"/>
    </location>
</feature>
<feature type="transmembrane region" description="Helical" evidence="1">
    <location>
        <begin position="344"/>
        <end position="365"/>
    </location>
</feature>
<evidence type="ECO:0000313" key="4">
    <source>
        <dbReference type="Proteomes" id="UP000198287"/>
    </source>
</evidence>
<accession>A0A226EA32</accession>
<keyword evidence="1" id="KW-0472">Membrane</keyword>
<reference evidence="3 4" key="1">
    <citation type="submission" date="2015-12" db="EMBL/GenBank/DDBJ databases">
        <title>The genome of Folsomia candida.</title>
        <authorList>
            <person name="Faddeeva A."/>
            <person name="Derks M.F."/>
            <person name="Anvar Y."/>
            <person name="Smit S."/>
            <person name="Van Straalen N."/>
            <person name="Roelofs D."/>
        </authorList>
    </citation>
    <scope>NUCLEOTIDE SEQUENCE [LARGE SCALE GENOMIC DNA]</scope>
    <source>
        <strain evidence="3 4">VU population</strain>
        <tissue evidence="3">Whole body</tissue>
    </source>
</reference>
<dbReference type="Proteomes" id="UP000198287">
    <property type="component" value="Unassembled WGS sequence"/>
</dbReference>
<protein>
    <submittedName>
        <fullName evidence="3">Uncharacterized protein</fullName>
    </submittedName>
</protein>
<evidence type="ECO:0000256" key="2">
    <source>
        <dbReference type="SAM" id="SignalP"/>
    </source>
</evidence>
<dbReference type="EMBL" id="LNIX01000005">
    <property type="protein sequence ID" value="OXA53661.1"/>
    <property type="molecule type" value="Genomic_DNA"/>
</dbReference>
<evidence type="ECO:0000313" key="3">
    <source>
        <dbReference type="EMBL" id="OXA53661.1"/>
    </source>
</evidence>
<keyword evidence="4" id="KW-1185">Reference proteome</keyword>
<organism evidence="3 4">
    <name type="scientific">Folsomia candida</name>
    <name type="common">Springtail</name>
    <dbReference type="NCBI Taxonomy" id="158441"/>
    <lineage>
        <taxon>Eukaryota</taxon>
        <taxon>Metazoa</taxon>
        <taxon>Ecdysozoa</taxon>
        <taxon>Arthropoda</taxon>
        <taxon>Hexapoda</taxon>
        <taxon>Collembola</taxon>
        <taxon>Entomobryomorpha</taxon>
        <taxon>Isotomoidea</taxon>
        <taxon>Isotomidae</taxon>
        <taxon>Proisotominae</taxon>
        <taxon>Folsomia</taxon>
    </lineage>
</organism>
<name>A0A226EA32_FOLCA</name>
<comment type="caution">
    <text evidence="3">The sequence shown here is derived from an EMBL/GenBank/DDBJ whole genome shotgun (WGS) entry which is preliminary data.</text>
</comment>
<keyword evidence="1" id="KW-1133">Transmembrane helix</keyword>